<organism evidence="13 14">
    <name type="scientific">Phyllosticta citrichinensis</name>
    <dbReference type="NCBI Taxonomy" id="1130410"/>
    <lineage>
        <taxon>Eukaryota</taxon>
        <taxon>Fungi</taxon>
        <taxon>Dikarya</taxon>
        <taxon>Ascomycota</taxon>
        <taxon>Pezizomycotina</taxon>
        <taxon>Dothideomycetes</taxon>
        <taxon>Dothideomycetes incertae sedis</taxon>
        <taxon>Botryosphaeriales</taxon>
        <taxon>Phyllostictaceae</taxon>
        <taxon>Phyllosticta</taxon>
    </lineage>
</organism>
<evidence type="ECO:0000256" key="9">
    <source>
        <dbReference type="ARBA" id="ARBA00023235"/>
    </source>
</evidence>
<keyword evidence="14" id="KW-1185">Reference proteome</keyword>
<evidence type="ECO:0000256" key="1">
    <source>
        <dbReference type="ARBA" id="ARBA00000185"/>
    </source>
</evidence>
<dbReference type="CDD" id="cd00223">
    <property type="entry name" value="TOPRIM_TopoIIB_SPO"/>
    <property type="match status" value="1"/>
</dbReference>
<dbReference type="PRINTS" id="PR01550">
    <property type="entry name" value="TOP6AFAMILY"/>
</dbReference>
<evidence type="ECO:0000313" key="14">
    <source>
        <dbReference type="Proteomes" id="UP001456524"/>
    </source>
</evidence>
<dbReference type="PROSITE" id="PS52041">
    <property type="entry name" value="TOPO_IIB"/>
    <property type="match status" value="1"/>
</dbReference>
<evidence type="ECO:0000259" key="11">
    <source>
        <dbReference type="Pfam" id="PF04406"/>
    </source>
</evidence>
<sequence>MSSSAHTCCCALVMDFDDDSMLFESPEPHDDGELAHSASAMDVDGSDMLFGSSDWQTSPPRLLKTANLDLLDSPEKPNAQTLRVAESPTISRIIDESEAVSPAVVNDCPGPGTCADSASELDPAKRRVILKIETIFESMLDVLIAKKGVLTMRLKSRPRNQASKTSSFQLIQYPAKSARVAWKFAVVVRILEHIYESLLSNSSISKREIYYRTPSLFLNQAVVDRYVDDLAFTFEVSRFALNVTAAAKGLVAGAFSIFRDGQLQRRLFNDSDETLVPNLNQLDSIDATAVRWILIVEKEATFRSLVSSKFWNEVKDQGVIITGKGYPDLATRKLVCALSQATATAHTDVRILGLVDSDPDGIGILSTYKYGSNSLAHETANLSNPNIQWLGVKMASVVPVEGDDTWNEPNPSIHGELGLMRLSLRDRRKATKMLENSIFDNDAAAEWKRELQMMLVLNVKAEIEILESRQGGLARWLQQHLCVDNR</sequence>
<dbReference type="InterPro" id="IPR036388">
    <property type="entry name" value="WH-like_DNA-bd_sf"/>
</dbReference>
<evidence type="ECO:0000256" key="10">
    <source>
        <dbReference type="PROSITE-ProRule" id="PRU01385"/>
    </source>
</evidence>
<evidence type="ECO:0000256" key="8">
    <source>
        <dbReference type="ARBA" id="ARBA00023125"/>
    </source>
</evidence>
<dbReference type="SUPFAM" id="SSF56726">
    <property type="entry name" value="DNA topoisomerase IV, alpha subunit"/>
    <property type="match status" value="1"/>
</dbReference>
<protein>
    <recommendedName>
        <fullName evidence="4">DNA topoisomerase (ATP-hydrolyzing)</fullName>
        <ecNumber evidence="4">5.6.2.2</ecNumber>
    </recommendedName>
</protein>
<comment type="caution">
    <text evidence="13">The sequence shown here is derived from an EMBL/GenBank/DDBJ whole genome shotgun (WGS) entry which is preliminary data.</text>
</comment>
<evidence type="ECO:0000313" key="13">
    <source>
        <dbReference type="EMBL" id="KAK8173491.1"/>
    </source>
</evidence>
<dbReference type="Pfam" id="PF21180">
    <property type="entry name" value="TOP6A-Spo11_Toprim"/>
    <property type="match status" value="1"/>
</dbReference>
<comment type="catalytic activity">
    <reaction evidence="1 10">
        <text>ATP-dependent breakage, passage and rejoining of double-stranded DNA.</text>
        <dbReference type="EC" id="5.6.2.2"/>
    </reaction>
</comment>
<feature type="domain" description="Topoisomerase 6 subunit A/Spo11 TOPRIM" evidence="12">
    <location>
        <begin position="293"/>
        <end position="469"/>
    </location>
</feature>
<dbReference type="PANTHER" id="PTHR10848">
    <property type="entry name" value="MEIOTIC RECOMBINATION PROTEIN SPO11"/>
    <property type="match status" value="1"/>
</dbReference>
<name>A0ABR1XZ80_9PEZI</name>
<proteinExistence type="inferred from homology"/>
<accession>A0ABR1XZ80</accession>
<evidence type="ECO:0000256" key="6">
    <source>
        <dbReference type="ARBA" id="ARBA00022842"/>
    </source>
</evidence>
<keyword evidence="9 10" id="KW-0413">Isomerase</keyword>
<dbReference type="InterPro" id="IPR036078">
    <property type="entry name" value="Spo11/TopoVI_A_sf"/>
</dbReference>
<dbReference type="Gene3D" id="1.10.10.10">
    <property type="entry name" value="Winged helix-like DNA-binding domain superfamily/Winged helix DNA-binding domain"/>
    <property type="match status" value="1"/>
</dbReference>
<dbReference type="EC" id="5.6.2.2" evidence="4"/>
<evidence type="ECO:0000256" key="4">
    <source>
        <dbReference type="ARBA" id="ARBA00012895"/>
    </source>
</evidence>
<evidence type="ECO:0000256" key="7">
    <source>
        <dbReference type="ARBA" id="ARBA00023029"/>
    </source>
</evidence>
<dbReference type="InterPro" id="IPR034136">
    <property type="entry name" value="TOPRIM_Topo6A/Spo11"/>
</dbReference>
<dbReference type="PANTHER" id="PTHR10848:SF0">
    <property type="entry name" value="MEIOTIC RECOMBINATION PROTEIN SPO11"/>
    <property type="match status" value="1"/>
</dbReference>
<comment type="cofactor">
    <cofactor evidence="2">
        <name>Mg(2+)</name>
        <dbReference type="ChEBI" id="CHEBI:18420"/>
    </cofactor>
</comment>
<feature type="active site" description="O-(5'-phospho-DNA)-tyrosine intermediate" evidence="10">
    <location>
        <position position="211"/>
    </location>
</feature>
<dbReference type="Proteomes" id="UP001456524">
    <property type="component" value="Unassembled WGS sequence"/>
</dbReference>
<evidence type="ECO:0000256" key="2">
    <source>
        <dbReference type="ARBA" id="ARBA00001946"/>
    </source>
</evidence>
<dbReference type="InterPro" id="IPR002815">
    <property type="entry name" value="Spo11/TopoVI_A"/>
</dbReference>
<dbReference type="InterPro" id="IPR013049">
    <property type="entry name" value="Spo11/TopoVI_A_N"/>
</dbReference>
<keyword evidence="7 10" id="KW-0799">Topoisomerase</keyword>
<dbReference type="Pfam" id="PF04406">
    <property type="entry name" value="TP6A_N"/>
    <property type="match status" value="1"/>
</dbReference>
<evidence type="ECO:0000259" key="12">
    <source>
        <dbReference type="Pfam" id="PF21180"/>
    </source>
</evidence>
<evidence type="ECO:0000256" key="5">
    <source>
        <dbReference type="ARBA" id="ARBA00022723"/>
    </source>
</evidence>
<dbReference type="Gene3D" id="3.40.1360.10">
    <property type="match status" value="1"/>
</dbReference>
<feature type="domain" description="Spo11/DNA topoisomerase VI subunit A N-terminal" evidence="11">
    <location>
        <begin position="182"/>
        <end position="243"/>
    </location>
</feature>
<evidence type="ECO:0000256" key="3">
    <source>
        <dbReference type="ARBA" id="ARBA00006559"/>
    </source>
</evidence>
<reference evidence="13 14" key="1">
    <citation type="journal article" date="2022" name="G3 (Bethesda)">
        <title>Enemy or ally: a genomic approach to elucidate the lifestyle of Phyllosticta citrichinaensis.</title>
        <authorList>
            <person name="Buijs V.A."/>
            <person name="Groenewald J.Z."/>
            <person name="Haridas S."/>
            <person name="LaButti K.M."/>
            <person name="Lipzen A."/>
            <person name="Martin F.M."/>
            <person name="Barry K."/>
            <person name="Grigoriev I.V."/>
            <person name="Crous P.W."/>
            <person name="Seidl M.F."/>
        </authorList>
    </citation>
    <scope>NUCLEOTIDE SEQUENCE [LARGE SCALE GENOMIC DNA]</scope>
    <source>
        <strain evidence="13 14">CBS 129764</strain>
    </source>
</reference>
<keyword evidence="5" id="KW-0479">Metal-binding</keyword>
<gene>
    <name evidence="13" type="ORF">IWX90DRAFT_143252</name>
</gene>
<dbReference type="EMBL" id="JBBWUH010000003">
    <property type="protein sequence ID" value="KAK8173491.1"/>
    <property type="molecule type" value="Genomic_DNA"/>
</dbReference>
<keyword evidence="8 10" id="KW-0238">DNA-binding</keyword>
<comment type="similarity">
    <text evidence="3 10">Belongs to the TOP6A family.</text>
</comment>
<keyword evidence="6" id="KW-0460">Magnesium</keyword>